<dbReference type="Gene3D" id="3.60.15.10">
    <property type="entry name" value="Ribonuclease Z/Hydroxyacylglutathione hydrolase-like"/>
    <property type="match status" value="1"/>
</dbReference>
<accession>A0A7K0G410</accession>
<dbReference type="Proteomes" id="UP000487757">
    <property type="component" value="Unassembled WGS sequence"/>
</dbReference>
<name>A0A7K0G410_9SPHI</name>
<dbReference type="InterPro" id="IPR036866">
    <property type="entry name" value="RibonucZ/Hydroxyglut_hydro"/>
</dbReference>
<protein>
    <submittedName>
        <fullName evidence="1">Uncharacterized protein</fullName>
    </submittedName>
</protein>
<dbReference type="EMBL" id="WKKH01000058">
    <property type="protein sequence ID" value="MRX78545.1"/>
    <property type="molecule type" value="Genomic_DNA"/>
</dbReference>
<dbReference type="OrthoDB" id="9805728at2"/>
<evidence type="ECO:0000313" key="1">
    <source>
        <dbReference type="EMBL" id="MRX78545.1"/>
    </source>
</evidence>
<dbReference type="RefSeq" id="WP_154282949.1">
    <property type="nucleotide sequence ID" value="NZ_JBHUJQ010000001.1"/>
</dbReference>
<proteinExistence type="predicted"/>
<comment type="caution">
    <text evidence="1">The sequence shown here is derived from an EMBL/GenBank/DDBJ whole genome shotgun (WGS) entry which is preliminary data.</text>
</comment>
<evidence type="ECO:0000313" key="2">
    <source>
        <dbReference type="Proteomes" id="UP000487757"/>
    </source>
</evidence>
<dbReference type="AlphaFoldDB" id="A0A7K0G410"/>
<gene>
    <name evidence="1" type="ORF">GJU39_20920</name>
</gene>
<sequence length="58" mass="6340">MGDAIWNDKIKKEIERLHPDFIVINSGGARGPGFEQAAPIIMDEKQTMELIAACGNAK</sequence>
<keyword evidence="2" id="KW-1185">Reference proteome</keyword>
<reference evidence="1 2" key="1">
    <citation type="submission" date="2019-11" db="EMBL/GenBank/DDBJ databases">
        <title>Pedobacter petrophilus genome.</title>
        <authorList>
            <person name="Feldbauer M.J."/>
            <person name="Newman J.D."/>
        </authorList>
    </citation>
    <scope>NUCLEOTIDE SEQUENCE [LARGE SCALE GENOMIC DNA]</scope>
    <source>
        <strain evidence="1 2">LMG 29686</strain>
    </source>
</reference>
<organism evidence="1 2">
    <name type="scientific">Pedobacter petrophilus</name>
    <dbReference type="NCBI Taxonomy" id="1908241"/>
    <lineage>
        <taxon>Bacteria</taxon>
        <taxon>Pseudomonadati</taxon>
        <taxon>Bacteroidota</taxon>
        <taxon>Sphingobacteriia</taxon>
        <taxon>Sphingobacteriales</taxon>
        <taxon>Sphingobacteriaceae</taxon>
        <taxon>Pedobacter</taxon>
    </lineage>
</organism>